<feature type="compositionally biased region" description="Basic and acidic residues" evidence="1">
    <location>
        <begin position="1090"/>
        <end position="1106"/>
    </location>
</feature>
<dbReference type="Proteomes" id="UP001600064">
    <property type="component" value="Unassembled WGS sequence"/>
</dbReference>
<feature type="region of interest" description="Disordered" evidence="1">
    <location>
        <begin position="751"/>
        <end position="808"/>
    </location>
</feature>
<organism evidence="2 3">
    <name type="scientific">Remersonia thermophila</name>
    <dbReference type="NCBI Taxonomy" id="72144"/>
    <lineage>
        <taxon>Eukaryota</taxon>
        <taxon>Fungi</taxon>
        <taxon>Dikarya</taxon>
        <taxon>Ascomycota</taxon>
        <taxon>Pezizomycotina</taxon>
        <taxon>Sordariomycetes</taxon>
        <taxon>Sordariomycetidae</taxon>
        <taxon>Sordariales</taxon>
        <taxon>Sordariales incertae sedis</taxon>
        <taxon>Remersonia</taxon>
    </lineage>
</organism>
<gene>
    <name evidence="2" type="ORF">VTJ83DRAFT_3891</name>
</gene>
<feature type="compositionally biased region" description="Basic and acidic residues" evidence="1">
    <location>
        <begin position="849"/>
        <end position="859"/>
    </location>
</feature>
<feature type="compositionally biased region" description="Basic and acidic residues" evidence="1">
    <location>
        <begin position="792"/>
        <end position="801"/>
    </location>
</feature>
<sequence length="1160" mass="126197">MVQEVTMEAAKEPIKEAPLPAKSAIAWQFGMAANRKRMPQPNMVFYWRMPADAPCVLSLHGSVTAPRTYSRLDVPPRRHFAWHDDHLRATSTILRRLHGDKTRSMVRPRIWEDLYRYFDAVDLWTRGAWNLWRLIHLMCDENAASPPPFHLDPDYTYEVMSWAYAWCTDPENRSKLRAWNRKSDILTLMSAKDRENLAGSPVQALAILRFELSKRYDEVKEKDSSPVDFLGKDTGNDEGYIGPDVQLPPPIRTLDDHGIPDNLEPVFALAGLPLQGLHGCARRRHSTSLPTDPSLVTKAEAAEEPFVYKANPAIIIVNGTNYNANSRFKFSLEQYMAEKRAGGKRQQADNNTAWKKHQPPRPGPAHVIPISRSFVPGAPGVYGPGPSRLPPLPYQTSGMSATAMPFRPHAAHRQNMLHTAPAGPPFKPNTPSRRAADQAWTYQNHRPRYPCRNSHINPGIPRGPYELCYCDRCERQTRSVHISRITLFVSTTEAEKILVDYFSQWGYVQSCEVKRSNNRYHNALIRFASTEAPPAAIRGVIRNSKRAQHPLLPPVIGKWELGPDLQQLCKSRWPGGGGARYFLPPAVNPPTVNRHAFSACPGVPPPVPTPAQGPQAAPAFTESAAAAPAAVHDGVRNDSATGNDARPLESPAQTKPPADESIFNGACKVSSSITGSPEAGATIRVRLPTVTLAAQVQLPVHSSIPIHSPVRRITFGDFVAQEHESPAATPVVQPIDKKPANIVAHPPVIVKPAVSPGHASSDAAANGGEQRATPPQNASDGYAPDAGTAAHVDSDESRTPPEQDAFSWQLDQIASRRISGDVRLEPEFHGTVIRRRPRPQHGRVPWAGGERRDSNDSHGSHGSRSSNGASASNLGSGAWQPARGGWFSFPSQGQHGKGAEGPGQWFPPHGLPTSQQQPWDRFLPAHGWNGYRVSVPMGPFPGHRVSPPEFPPGHGLPGGTVQPPSGGERCRMRKADKGRNGNKGGSRPATSIAQAEPIIVNNGAGYNSDPRPEAAAPQLAAPADDGVTAAPGTPATTSSVTIGRESMSWDDLYNSSPPRNRKDRDETLKQAAAEPRHRGRPAGVVLDGKTGSHDRRQEQDDGKDGLGQDAHPKHRRGNKKHKKGKAPEHAPTAPAPKSAPPYETAPAPVSASASSDRAVT</sequence>
<evidence type="ECO:0008006" key="4">
    <source>
        <dbReference type="Google" id="ProtNLM"/>
    </source>
</evidence>
<reference evidence="2 3" key="1">
    <citation type="journal article" date="2024" name="Commun. Biol.">
        <title>Comparative genomic analysis of thermophilic fungi reveals convergent evolutionary adaptations and gene losses.</title>
        <authorList>
            <person name="Steindorff A.S."/>
            <person name="Aguilar-Pontes M.V."/>
            <person name="Robinson A.J."/>
            <person name="Andreopoulos B."/>
            <person name="LaButti K."/>
            <person name="Kuo A."/>
            <person name="Mondo S."/>
            <person name="Riley R."/>
            <person name="Otillar R."/>
            <person name="Haridas S."/>
            <person name="Lipzen A."/>
            <person name="Grimwood J."/>
            <person name="Schmutz J."/>
            <person name="Clum A."/>
            <person name="Reid I.D."/>
            <person name="Moisan M.C."/>
            <person name="Butler G."/>
            <person name="Nguyen T.T.M."/>
            <person name="Dewar K."/>
            <person name="Conant G."/>
            <person name="Drula E."/>
            <person name="Henrissat B."/>
            <person name="Hansel C."/>
            <person name="Singer S."/>
            <person name="Hutchinson M.I."/>
            <person name="de Vries R.P."/>
            <person name="Natvig D.O."/>
            <person name="Powell A.J."/>
            <person name="Tsang A."/>
            <person name="Grigoriev I.V."/>
        </authorList>
    </citation>
    <scope>NUCLEOTIDE SEQUENCE [LARGE SCALE GENOMIC DNA]</scope>
    <source>
        <strain evidence="2 3">ATCC 22073</strain>
    </source>
</reference>
<dbReference type="RefSeq" id="XP_070867769.1">
    <property type="nucleotide sequence ID" value="XM_071010319.1"/>
</dbReference>
<evidence type="ECO:0000313" key="3">
    <source>
        <dbReference type="Proteomes" id="UP001600064"/>
    </source>
</evidence>
<feature type="region of interest" description="Disordered" evidence="1">
    <location>
        <begin position="829"/>
        <end position="917"/>
    </location>
</feature>
<feature type="region of interest" description="Disordered" evidence="1">
    <location>
        <begin position="974"/>
        <end position="1160"/>
    </location>
</feature>
<feature type="compositionally biased region" description="Low complexity" evidence="1">
    <location>
        <begin position="612"/>
        <end position="630"/>
    </location>
</feature>
<feature type="compositionally biased region" description="Low complexity" evidence="1">
    <location>
        <begin position="1145"/>
        <end position="1160"/>
    </location>
</feature>
<accession>A0ABR4DFB8</accession>
<dbReference type="GeneID" id="98124963"/>
<feature type="region of interest" description="Disordered" evidence="1">
    <location>
        <begin position="603"/>
        <end position="663"/>
    </location>
</feature>
<feature type="compositionally biased region" description="Basic residues" evidence="1">
    <location>
        <begin position="1112"/>
        <end position="1124"/>
    </location>
</feature>
<evidence type="ECO:0000256" key="1">
    <source>
        <dbReference type="SAM" id="MobiDB-lite"/>
    </source>
</evidence>
<keyword evidence="3" id="KW-1185">Reference proteome</keyword>
<comment type="caution">
    <text evidence="2">The sequence shown here is derived from an EMBL/GenBank/DDBJ whole genome shotgun (WGS) entry which is preliminary data.</text>
</comment>
<feature type="compositionally biased region" description="Low complexity" evidence="1">
    <location>
        <begin position="860"/>
        <end position="878"/>
    </location>
</feature>
<dbReference type="SUPFAM" id="SSF54928">
    <property type="entry name" value="RNA-binding domain, RBD"/>
    <property type="match status" value="1"/>
</dbReference>
<proteinExistence type="predicted"/>
<evidence type="ECO:0000313" key="2">
    <source>
        <dbReference type="EMBL" id="KAL2269045.1"/>
    </source>
</evidence>
<dbReference type="EMBL" id="JAZGUE010000003">
    <property type="protein sequence ID" value="KAL2269045.1"/>
    <property type="molecule type" value="Genomic_DNA"/>
</dbReference>
<dbReference type="InterPro" id="IPR035979">
    <property type="entry name" value="RBD_domain_sf"/>
</dbReference>
<feature type="compositionally biased region" description="Basic residues" evidence="1">
    <location>
        <begin position="832"/>
        <end position="841"/>
    </location>
</feature>
<feature type="region of interest" description="Disordered" evidence="1">
    <location>
        <begin position="343"/>
        <end position="362"/>
    </location>
</feature>
<protein>
    <recommendedName>
        <fullName evidence="4">RRM domain-containing protein</fullName>
    </recommendedName>
</protein>
<name>A0ABR4DFB8_9PEZI</name>
<feature type="compositionally biased region" description="Low complexity" evidence="1">
    <location>
        <begin position="1013"/>
        <end position="1041"/>
    </location>
</feature>